<evidence type="ECO:0000256" key="1">
    <source>
        <dbReference type="ARBA" id="ARBA00022617"/>
    </source>
</evidence>
<dbReference type="PANTHER" id="PTHR33546:SF1">
    <property type="entry name" value="LARGE, MULTIFUNCTIONAL SECRETED PROTEIN"/>
    <property type="match status" value="1"/>
</dbReference>
<dbReference type="PROSITE" id="PS51007">
    <property type="entry name" value="CYTC"/>
    <property type="match status" value="1"/>
</dbReference>
<evidence type="ECO:0000256" key="3">
    <source>
        <dbReference type="ARBA" id="ARBA00023004"/>
    </source>
</evidence>
<evidence type="ECO:0000256" key="5">
    <source>
        <dbReference type="SAM" id="MobiDB-lite"/>
    </source>
</evidence>
<evidence type="ECO:0000256" key="4">
    <source>
        <dbReference type="PROSITE-ProRule" id="PRU00433"/>
    </source>
</evidence>
<dbReference type="SUPFAM" id="SSF46626">
    <property type="entry name" value="Cytochrome c"/>
    <property type="match status" value="1"/>
</dbReference>
<reference evidence="7 8" key="1">
    <citation type="submission" date="2019-08" db="EMBL/GenBank/DDBJ databases">
        <title>Deep-cultivation of Planctomycetes and their phenomic and genomic characterization uncovers novel biology.</title>
        <authorList>
            <person name="Wiegand S."/>
            <person name="Jogler M."/>
            <person name="Boedeker C."/>
            <person name="Pinto D."/>
            <person name="Vollmers J."/>
            <person name="Rivas-Marin E."/>
            <person name="Kohn T."/>
            <person name="Peeters S.H."/>
            <person name="Heuer A."/>
            <person name="Rast P."/>
            <person name="Oberbeckmann S."/>
            <person name="Bunk B."/>
            <person name="Jeske O."/>
            <person name="Meyerdierks A."/>
            <person name="Storesund J.E."/>
            <person name="Kallscheuer N."/>
            <person name="Luecker S."/>
            <person name="Lage O.M."/>
            <person name="Pohl T."/>
            <person name="Merkel B.J."/>
            <person name="Hornburger P."/>
            <person name="Mueller R.-W."/>
            <person name="Bruemmer F."/>
            <person name="Labrenz M."/>
            <person name="Spormann A.M."/>
            <person name="Op den Camp H."/>
            <person name="Overmann J."/>
            <person name="Amann R."/>
            <person name="Jetten M.S.M."/>
            <person name="Mascher T."/>
            <person name="Medema M.H."/>
            <person name="Devos D.P."/>
            <person name="Kaster A.-K."/>
            <person name="Ovreas L."/>
            <person name="Rohde M."/>
            <person name="Galperin M.Y."/>
            <person name="Jogler C."/>
        </authorList>
    </citation>
    <scope>NUCLEOTIDE SEQUENCE [LARGE SCALE GENOMIC DNA]</scope>
    <source>
        <strain evidence="7 8">UC8</strain>
    </source>
</reference>
<accession>A0A5B9QWL0</accession>
<dbReference type="RefSeq" id="WP_068134991.1">
    <property type="nucleotide sequence ID" value="NZ_CP042914.1"/>
</dbReference>
<feature type="domain" description="Cytochrome c" evidence="6">
    <location>
        <begin position="812"/>
        <end position="945"/>
    </location>
</feature>
<dbReference type="Pfam" id="PF23500">
    <property type="entry name" value="DUF7133"/>
    <property type="match status" value="1"/>
</dbReference>
<dbReference type="Gene3D" id="1.10.760.10">
    <property type="entry name" value="Cytochrome c-like domain"/>
    <property type="match status" value="1"/>
</dbReference>
<dbReference type="GO" id="GO:0009055">
    <property type="term" value="F:electron transfer activity"/>
    <property type="evidence" value="ECO:0007669"/>
    <property type="project" value="InterPro"/>
</dbReference>
<name>A0A5B9QWL0_9BACT</name>
<dbReference type="GO" id="GO:0020037">
    <property type="term" value="F:heme binding"/>
    <property type="evidence" value="ECO:0007669"/>
    <property type="project" value="InterPro"/>
</dbReference>
<evidence type="ECO:0000313" key="8">
    <source>
        <dbReference type="Proteomes" id="UP000325286"/>
    </source>
</evidence>
<evidence type="ECO:0000313" key="7">
    <source>
        <dbReference type="EMBL" id="QEG41496.1"/>
    </source>
</evidence>
<dbReference type="OrthoDB" id="230287at2"/>
<keyword evidence="2 4" id="KW-0479">Metal-binding</keyword>
<dbReference type="EMBL" id="CP042914">
    <property type="protein sequence ID" value="QEG41496.1"/>
    <property type="molecule type" value="Genomic_DNA"/>
</dbReference>
<dbReference type="PANTHER" id="PTHR33546">
    <property type="entry name" value="LARGE, MULTIFUNCTIONAL SECRETED PROTEIN-RELATED"/>
    <property type="match status" value="1"/>
</dbReference>
<dbReference type="NCBIfam" id="TIGR02604">
    <property type="entry name" value="Piru_Ver_Nterm"/>
    <property type="match status" value="1"/>
</dbReference>
<dbReference type="SUPFAM" id="SSF48371">
    <property type="entry name" value="ARM repeat"/>
    <property type="match status" value="1"/>
</dbReference>
<evidence type="ECO:0000259" key="6">
    <source>
        <dbReference type="PROSITE" id="PS51007"/>
    </source>
</evidence>
<sequence>MHRRLQLPAVWALLSAVLAVSLLSSEESQPSVPTGLEPDQSLAALVAQPQLRIELAASEPQVIDPVAIRFDAQGRMWVVEMRDYPLPLPDQPPAGRIRVLEDADGDGRFEKATTFVDQLMFPTGVQPWKNGVIVTLAGKICFFADDDGDLQSDRQEVWFTGFAEQNEQLRANHPTLAADGLVYVAGGLRGGTIESQDKRWQQNQPLKLSGVDFAFDPQGGFFGPVTGNSQYGLTIDDYGNRIGCSNRNPAIEAVLPYSLVRAQSALTSKDALNNAALVGPQSEVRPIAQAWTTSNLHAGQFSAACGVLRGCGPGMPLDWADDLFVCEPTSYVVQRQTTANAGAVLRARRVKGPECVASRDEWFRPVDLARGPDGCLYIVDMMRAVIEHPDWMPEELKTRADMRWGTSRGRIWRLSDKQRPRPQPETAPPGERRPLEWLSHPDPWHREIASQWLAEQPAAPELIEQVQAALSDPQATPQGVARAAQWLHKNADYDAAIAQHLLASGDAPLRRLALRLWSSQLPPAVLSERAEDEDAGVRFEVAVALASRPERSSTEAFTAIARRDGGDPWVVKILATAAPQQVAAVLRELLQGSADDLPSSSWLALAQRAGQAAPQDFAAVLQILSPPDPRLLMVAKGWTRPLTTLPEAARESMGMARRRAAMEVLDDTQSLDTRRLALVILSRQPDDVTPLRALLDASQPADLRADALRLLLRTDRSWTLDWLDESLTSLPPAIRAAAIATLLSDPATVHWLLDRIESRAISLPLVGLSNIDRLKRSGNDEIRQRAVKVFQATSENRGKIIAKYADALSGRGNPTRGVALFRQHCAACHQIGTLGTNVGPDISDSRTKSLAALLTAVLDPNAGIDAAYLRYTVLTLDGTIYDGLLLSDSAGTVTLQLQGGERISLLHDDIETISTSGVSLMPEGFEQLISVDDMRDLLSYVKNWRYQDGTIPLAD</sequence>
<evidence type="ECO:0000256" key="2">
    <source>
        <dbReference type="ARBA" id="ARBA00022723"/>
    </source>
</evidence>
<gene>
    <name evidence="7" type="ORF">UC8_35190</name>
</gene>
<dbReference type="InterPro" id="IPR013427">
    <property type="entry name" value="Haem-bd_dom_put"/>
</dbReference>
<organism evidence="7 8">
    <name type="scientific">Roseimaritima ulvae</name>
    <dbReference type="NCBI Taxonomy" id="980254"/>
    <lineage>
        <taxon>Bacteria</taxon>
        <taxon>Pseudomonadati</taxon>
        <taxon>Planctomycetota</taxon>
        <taxon>Planctomycetia</taxon>
        <taxon>Pirellulales</taxon>
        <taxon>Pirellulaceae</taxon>
        <taxon>Roseimaritima</taxon>
    </lineage>
</organism>
<dbReference type="SUPFAM" id="SSF63829">
    <property type="entry name" value="Calcium-dependent phosphotriesterase"/>
    <property type="match status" value="1"/>
</dbReference>
<keyword evidence="1 4" id="KW-0349">Heme</keyword>
<dbReference type="InterPro" id="IPR016024">
    <property type="entry name" value="ARM-type_fold"/>
</dbReference>
<dbReference type="InterPro" id="IPR013428">
    <property type="entry name" value="Membrane-bound_put_N"/>
</dbReference>
<dbReference type="KEGG" id="rul:UC8_35190"/>
<dbReference type="GO" id="GO:0046872">
    <property type="term" value="F:metal ion binding"/>
    <property type="evidence" value="ECO:0007669"/>
    <property type="project" value="UniProtKB-KW"/>
</dbReference>
<dbReference type="Proteomes" id="UP000325286">
    <property type="component" value="Chromosome"/>
</dbReference>
<dbReference type="NCBIfam" id="TIGR02603">
    <property type="entry name" value="CxxCH_TIGR02603"/>
    <property type="match status" value="1"/>
</dbReference>
<dbReference type="InterPro" id="IPR009056">
    <property type="entry name" value="Cyt_c-like_dom"/>
</dbReference>
<keyword evidence="3 4" id="KW-0408">Iron</keyword>
<keyword evidence="8" id="KW-1185">Reference proteome</keyword>
<feature type="region of interest" description="Disordered" evidence="5">
    <location>
        <begin position="411"/>
        <end position="436"/>
    </location>
</feature>
<proteinExistence type="predicted"/>
<dbReference type="InterPro" id="IPR036909">
    <property type="entry name" value="Cyt_c-like_dom_sf"/>
</dbReference>
<dbReference type="AlphaFoldDB" id="A0A5B9QWL0"/>
<protein>
    <submittedName>
        <fullName evidence="7">Cytochrome c</fullName>
    </submittedName>
</protein>
<dbReference type="InterPro" id="IPR055557">
    <property type="entry name" value="DUF7133"/>
</dbReference>